<feature type="transmembrane region" description="Helical" evidence="1">
    <location>
        <begin position="31"/>
        <end position="54"/>
    </location>
</feature>
<dbReference type="WBParaSite" id="TREG1_18770.1">
    <property type="protein sequence ID" value="TREG1_18770.1"/>
    <property type="gene ID" value="TREG1_18770"/>
</dbReference>
<dbReference type="Proteomes" id="UP000050795">
    <property type="component" value="Unassembled WGS sequence"/>
</dbReference>
<sequence length="186" mass="21784">MMLPFVIIVDWIQIGRFHICWLDEREFRLQVYHTIFANLGLVQSTLIVIVNVAFITRLRIQFKKTGGGGLAYNKKELKHITISTILLAFSMSYVLTALPQTTVYLLAFLWSHSKGNMIPENEVSVRMMYNLADIGWNIHFLRELVDLFMYFVYLKPLRRTIILKTKQYIKTITHYDLNSSDHIPAK</sequence>
<organism evidence="2 3">
    <name type="scientific">Trichobilharzia regenti</name>
    <name type="common">Nasal bird schistosome</name>
    <dbReference type="NCBI Taxonomy" id="157069"/>
    <lineage>
        <taxon>Eukaryota</taxon>
        <taxon>Metazoa</taxon>
        <taxon>Spiralia</taxon>
        <taxon>Lophotrochozoa</taxon>
        <taxon>Platyhelminthes</taxon>
        <taxon>Trematoda</taxon>
        <taxon>Digenea</taxon>
        <taxon>Strigeidida</taxon>
        <taxon>Schistosomatoidea</taxon>
        <taxon>Schistosomatidae</taxon>
        <taxon>Trichobilharzia</taxon>
    </lineage>
</organism>
<reference evidence="2" key="1">
    <citation type="submission" date="2022-06" db="EMBL/GenBank/DDBJ databases">
        <authorList>
            <person name="Berger JAMES D."/>
            <person name="Berger JAMES D."/>
        </authorList>
    </citation>
    <scope>NUCLEOTIDE SEQUENCE [LARGE SCALE GENOMIC DNA]</scope>
</reference>
<accession>A0AA85JIQ8</accession>
<feature type="transmembrane region" description="Helical" evidence="1">
    <location>
        <begin position="84"/>
        <end position="110"/>
    </location>
</feature>
<evidence type="ECO:0008006" key="4">
    <source>
        <dbReference type="Google" id="ProtNLM"/>
    </source>
</evidence>
<evidence type="ECO:0000256" key="1">
    <source>
        <dbReference type="SAM" id="Phobius"/>
    </source>
</evidence>
<keyword evidence="1" id="KW-0472">Membrane</keyword>
<protein>
    <recommendedName>
        <fullName evidence="4">G_PROTEIN_RECEP_F1_2 domain-containing protein</fullName>
    </recommendedName>
</protein>
<keyword evidence="1" id="KW-0812">Transmembrane</keyword>
<dbReference type="AlphaFoldDB" id="A0AA85JIQ8"/>
<keyword evidence="2" id="KW-1185">Reference proteome</keyword>
<feature type="transmembrane region" description="Helical" evidence="1">
    <location>
        <begin position="134"/>
        <end position="154"/>
    </location>
</feature>
<evidence type="ECO:0000313" key="3">
    <source>
        <dbReference type="WBParaSite" id="TREG1_18770.1"/>
    </source>
</evidence>
<proteinExistence type="predicted"/>
<reference evidence="3" key="2">
    <citation type="submission" date="2023-11" db="UniProtKB">
        <authorList>
            <consortium name="WormBaseParasite"/>
        </authorList>
    </citation>
    <scope>IDENTIFICATION</scope>
</reference>
<keyword evidence="1" id="KW-1133">Transmembrane helix</keyword>
<name>A0AA85JIQ8_TRIRE</name>
<evidence type="ECO:0000313" key="2">
    <source>
        <dbReference type="Proteomes" id="UP000050795"/>
    </source>
</evidence>